<dbReference type="GO" id="GO:0004222">
    <property type="term" value="F:metalloendopeptidase activity"/>
    <property type="evidence" value="ECO:0007669"/>
    <property type="project" value="InterPro"/>
</dbReference>
<keyword evidence="4" id="KW-0378">Hydrolase</keyword>
<dbReference type="AlphaFoldDB" id="T1GM45"/>
<evidence type="ECO:0000256" key="7">
    <source>
        <dbReference type="PROSITE-ProRule" id="PRU01211"/>
    </source>
</evidence>
<evidence type="ECO:0000313" key="9">
    <source>
        <dbReference type="EnsemblMetazoa" id="MESCA004613-PA"/>
    </source>
</evidence>
<dbReference type="HOGENOM" id="CLU_1857571_0_0_1"/>
<dbReference type="Proteomes" id="UP000015102">
    <property type="component" value="Unassembled WGS sequence"/>
</dbReference>
<dbReference type="Pfam" id="PF01400">
    <property type="entry name" value="Astacin"/>
    <property type="match status" value="1"/>
</dbReference>
<name>T1GM45_MEGSC</name>
<comment type="caution">
    <text evidence="7">Lacks conserved residue(s) required for the propagation of feature annotation.</text>
</comment>
<dbReference type="InterPro" id="IPR001506">
    <property type="entry name" value="Peptidase_M12A"/>
</dbReference>
<dbReference type="STRING" id="36166.T1GM45"/>
<dbReference type="GO" id="GO:0006508">
    <property type="term" value="P:proteolysis"/>
    <property type="evidence" value="ECO:0007669"/>
    <property type="project" value="UniProtKB-KW"/>
</dbReference>
<dbReference type="SUPFAM" id="SSF55486">
    <property type="entry name" value="Metalloproteases ('zincins'), catalytic domain"/>
    <property type="match status" value="1"/>
</dbReference>
<evidence type="ECO:0000256" key="4">
    <source>
        <dbReference type="ARBA" id="ARBA00022801"/>
    </source>
</evidence>
<dbReference type="PANTHER" id="PTHR10127:SF780">
    <property type="entry name" value="METALLOENDOPEPTIDASE"/>
    <property type="match status" value="1"/>
</dbReference>
<reference evidence="9" key="2">
    <citation type="submission" date="2015-06" db="UniProtKB">
        <authorList>
            <consortium name="EnsemblMetazoa"/>
        </authorList>
    </citation>
    <scope>IDENTIFICATION</scope>
</reference>
<proteinExistence type="predicted"/>
<accession>T1GM45</accession>
<feature type="domain" description="Peptidase M12A" evidence="8">
    <location>
        <begin position="24"/>
        <end position="138"/>
    </location>
</feature>
<comment type="cofactor">
    <cofactor evidence="1">
        <name>Zn(2+)</name>
        <dbReference type="ChEBI" id="CHEBI:29105"/>
    </cofactor>
</comment>
<keyword evidence="2" id="KW-0645">Protease</keyword>
<dbReference type="PANTHER" id="PTHR10127">
    <property type="entry name" value="DISCOIDIN, CUB, EGF, LAMININ , AND ZINC METALLOPROTEASE DOMAIN CONTAINING"/>
    <property type="match status" value="1"/>
</dbReference>
<keyword evidence="10" id="KW-1185">Reference proteome</keyword>
<evidence type="ECO:0000256" key="2">
    <source>
        <dbReference type="ARBA" id="ARBA00022670"/>
    </source>
</evidence>
<evidence type="ECO:0000313" key="10">
    <source>
        <dbReference type="Proteomes" id="UP000015102"/>
    </source>
</evidence>
<dbReference type="GO" id="GO:0046872">
    <property type="term" value="F:metal ion binding"/>
    <property type="evidence" value="ECO:0007669"/>
    <property type="project" value="UniProtKB-KW"/>
</dbReference>
<sequence>MDDMILTQKQFRSFFTKEGAFAGRSVRGYEYAWPKAIVPILIDDKIGERQRQMIADAINTIASKTCIRIRPATRYDDYAVFITNQHNGCFSEVGFVKKSTQLMNLHPEVAITLQFISMSSCMSLALLMSKVLQIEINM</sequence>
<dbReference type="InterPro" id="IPR024079">
    <property type="entry name" value="MetalloPept_cat_dom_sf"/>
</dbReference>
<evidence type="ECO:0000256" key="5">
    <source>
        <dbReference type="ARBA" id="ARBA00022833"/>
    </source>
</evidence>
<feature type="active site" evidence="7">
    <location>
        <position position="135"/>
    </location>
</feature>
<keyword evidence="3" id="KW-0479">Metal-binding</keyword>
<evidence type="ECO:0000256" key="1">
    <source>
        <dbReference type="ARBA" id="ARBA00001947"/>
    </source>
</evidence>
<keyword evidence="6" id="KW-0482">Metalloprotease</keyword>
<reference evidence="10" key="1">
    <citation type="submission" date="2013-02" db="EMBL/GenBank/DDBJ databases">
        <authorList>
            <person name="Hughes D."/>
        </authorList>
    </citation>
    <scope>NUCLEOTIDE SEQUENCE</scope>
    <source>
        <strain>Durham</strain>
        <strain evidence="10">NC isolate 2 -- Noor lab</strain>
    </source>
</reference>
<evidence type="ECO:0000256" key="6">
    <source>
        <dbReference type="ARBA" id="ARBA00023049"/>
    </source>
</evidence>
<organism evidence="9 10">
    <name type="scientific">Megaselia scalaris</name>
    <name type="common">Humpbacked fly</name>
    <name type="synonym">Phora scalaris</name>
    <dbReference type="NCBI Taxonomy" id="36166"/>
    <lineage>
        <taxon>Eukaryota</taxon>
        <taxon>Metazoa</taxon>
        <taxon>Ecdysozoa</taxon>
        <taxon>Arthropoda</taxon>
        <taxon>Hexapoda</taxon>
        <taxon>Insecta</taxon>
        <taxon>Pterygota</taxon>
        <taxon>Neoptera</taxon>
        <taxon>Endopterygota</taxon>
        <taxon>Diptera</taxon>
        <taxon>Brachycera</taxon>
        <taxon>Muscomorpha</taxon>
        <taxon>Platypezoidea</taxon>
        <taxon>Phoridae</taxon>
        <taxon>Megaseliini</taxon>
        <taxon>Megaselia</taxon>
    </lineage>
</organism>
<dbReference type="EMBL" id="CAQQ02199960">
    <property type="status" value="NOT_ANNOTATED_CDS"/>
    <property type="molecule type" value="Genomic_DNA"/>
</dbReference>
<keyword evidence="5" id="KW-0862">Zinc</keyword>
<evidence type="ECO:0000256" key="3">
    <source>
        <dbReference type="ARBA" id="ARBA00022723"/>
    </source>
</evidence>
<dbReference type="EnsemblMetazoa" id="MESCA004613-RA">
    <property type="protein sequence ID" value="MESCA004613-PA"/>
    <property type="gene ID" value="MESCA004613"/>
</dbReference>
<dbReference type="Gene3D" id="3.40.390.10">
    <property type="entry name" value="Collagenase (Catalytic Domain)"/>
    <property type="match status" value="1"/>
</dbReference>
<protein>
    <recommendedName>
        <fullName evidence="8">Peptidase M12A domain-containing protein</fullName>
    </recommendedName>
</protein>
<evidence type="ECO:0000259" key="8">
    <source>
        <dbReference type="PROSITE" id="PS51864"/>
    </source>
</evidence>
<dbReference type="PROSITE" id="PS51864">
    <property type="entry name" value="ASTACIN"/>
    <property type="match status" value="1"/>
</dbReference>